<protein>
    <recommendedName>
        <fullName evidence="1">Transcriptional regulator AbiEi antitoxin N-terminal domain-containing protein</fullName>
    </recommendedName>
</protein>
<organism evidence="2 3">
    <name type="scientific">Desulfovibrio psychrotolerans</name>
    <dbReference type="NCBI Taxonomy" id="415242"/>
    <lineage>
        <taxon>Bacteria</taxon>
        <taxon>Pseudomonadati</taxon>
        <taxon>Thermodesulfobacteriota</taxon>
        <taxon>Desulfovibrionia</taxon>
        <taxon>Desulfovibrionales</taxon>
        <taxon>Desulfovibrionaceae</taxon>
        <taxon>Desulfovibrio</taxon>
    </lineage>
</organism>
<accession>A0A7J0BR95</accession>
<proteinExistence type="predicted"/>
<evidence type="ECO:0000259" key="1">
    <source>
        <dbReference type="Pfam" id="PF17194"/>
    </source>
</evidence>
<reference evidence="2 3" key="1">
    <citation type="submission" date="2020-05" db="EMBL/GenBank/DDBJ databases">
        <title>Draft genome sequence of Desulfovibrio psychrotolerans JS1T.</title>
        <authorList>
            <person name="Ueno A."/>
            <person name="Tamazawa S."/>
            <person name="Tamamura S."/>
            <person name="Murakami T."/>
            <person name="Kiyama T."/>
            <person name="Inomata H."/>
            <person name="Amano Y."/>
            <person name="Miyakawa K."/>
            <person name="Tamaki H."/>
            <person name="Naganuma T."/>
            <person name="Kaneko K."/>
        </authorList>
    </citation>
    <scope>NUCLEOTIDE SEQUENCE [LARGE SCALE GENOMIC DNA]</scope>
    <source>
        <strain evidence="2 3">JS1</strain>
    </source>
</reference>
<comment type="caution">
    <text evidence="2">The sequence shown here is derived from an EMBL/GenBank/DDBJ whole genome shotgun (WGS) entry which is preliminary data.</text>
</comment>
<feature type="domain" description="Transcriptional regulator AbiEi antitoxin N-terminal" evidence="1">
    <location>
        <begin position="4"/>
        <end position="76"/>
    </location>
</feature>
<dbReference type="Proteomes" id="UP000503820">
    <property type="component" value="Unassembled WGS sequence"/>
</dbReference>
<dbReference type="Pfam" id="PF17194">
    <property type="entry name" value="AbiEi_3_N"/>
    <property type="match status" value="1"/>
</dbReference>
<gene>
    <name evidence="2" type="ORF">DSM19430T_08930</name>
</gene>
<keyword evidence="3" id="KW-1185">Reference proteome</keyword>
<dbReference type="Pfam" id="PF11459">
    <property type="entry name" value="AbiEi_3"/>
    <property type="match status" value="1"/>
</dbReference>
<dbReference type="InterPro" id="IPR033455">
    <property type="entry name" value="AbiEi_3_N"/>
</dbReference>
<evidence type="ECO:0000313" key="3">
    <source>
        <dbReference type="Proteomes" id="UP000503820"/>
    </source>
</evidence>
<dbReference type="InterPro" id="IPR021561">
    <property type="entry name" value="AbiEi_3"/>
</dbReference>
<dbReference type="EMBL" id="BLVP01000003">
    <property type="protein sequence ID" value="GFM36209.1"/>
    <property type="molecule type" value="Genomic_DNA"/>
</dbReference>
<sequence>MKTATELADLGVSNSLTQRYIKEGWLVSVGRGAYAKTHGKVTKLGALHGMQYESAHLVHAGGRTALELLGYSHYAAMDDRRFFLFGPHKCKLPEWFRKRFQGADIVFSASSFLPFSLATSFTRYDAGAFAVTVSAPERAVLELLYHVPAKVGFNEAFQLVGGMGTLRPGIMQELLEQCATIKVKRLFLYMARESGHRWYKDLEKDVVDLGSGKRVIVKGGKLDKEFQITVPVLSEEVLF</sequence>
<name>A0A7J0BR95_9BACT</name>
<dbReference type="AlphaFoldDB" id="A0A7J0BR95"/>
<evidence type="ECO:0000313" key="2">
    <source>
        <dbReference type="EMBL" id="GFM36209.1"/>
    </source>
</evidence>